<keyword evidence="2" id="KW-1185">Reference proteome</keyword>
<dbReference type="InParanoid" id="A0A1Q5PWD8"/>
<organism evidence="1 2">
    <name type="scientific">Buchananella hordeovulneris</name>
    <dbReference type="NCBI Taxonomy" id="52770"/>
    <lineage>
        <taxon>Bacteria</taxon>
        <taxon>Bacillati</taxon>
        <taxon>Actinomycetota</taxon>
        <taxon>Actinomycetes</taxon>
        <taxon>Actinomycetales</taxon>
        <taxon>Actinomycetaceae</taxon>
        <taxon>Buchananella</taxon>
    </lineage>
</organism>
<sequence>MPLSLAADVVPAQLADLALALWRAGQWPCGEGIDPWLTRFGLGIGQTDPFSRRGGVVSGLVRGGQARIERTADAAGKLVEVALLAGAGADRSVLADWQASVAATLQREAGQVAADAFAVDVVELAVGAVLPGGVAAAPGTWALRVGVRGPNVSTSC</sequence>
<protein>
    <submittedName>
        <fullName evidence="1">Uncharacterized protein</fullName>
    </submittedName>
</protein>
<dbReference type="Proteomes" id="UP000185612">
    <property type="component" value="Unassembled WGS sequence"/>
</dbReference>
<dbReference type="RefSeq" id="WP_073824053.1">
    <property type="nucleotide sequence ID" value="NZ_MQVS01000004.1"/>
</dbReference>
<comment type="caution">
    <text evidence="1">The sequence shown here is derived from an EMBL/GenBank/DDBJ whole genome shotgun (WGS) entry which is preliminary data.</text>
</comment>
<reference evidence="2" key="1">
    <citation type="submission" date="2016-12" db="EMBL/GenBank/DDBJ databases">
        <authorList>
            <person name="Meng X."/>
        </authorList>
    </citation>
    <scope>NUCLEOTIDE SEQUENCE [LARGE SCALE GENOMIC DNA]</scope>
    <source>
        <strain evidence="2">DSM 20732</strain>
    </source>
</reference>
<dbReference type="EMBL" id="MQVS01000004">
    <property type="protein sequence ID" value="OKL51911.1"/>
    <property type="molecule type" value="Genomic_DNA"/>
</dbReference>
<dbReference type="STRING" id="52770.BSZ40_05365"/>
<evidence type="ECO:0000313" key="1">
    <source>
        <dbReference type="EMBL" id="OKL51911.1"/>
    </source>
</evidence>
<evidence type="ECO:0000313" key="2">
    <source>
        <dbReference type="Proteomes" id="UP000185612"/>
    </source>
</evidence>
<dbReference type="AlphaFoldDB" id="A0A1Q5PWD8"/>
<accession>A0A1Q5PWD8</accession>
<gene>
    <name evidence="1" type="ORF">BSZ40_05365</name>
</gene>
<proteinExistence type="predicted"/>
<name>A0A1Q5PWD8_9ACTO</name>